<name>A0ABR3IR78_9AGAR</name>
<gene>
    <name evidence="3" type="ORF">HGRIS_012086</name>
</gene>
<sequence length="332" mass="37125">MGISAAKAELLAIFVETFLYGVYFSLFWVTIVILLQQRRSGQTQYRKLIPVATILLSSATARLVVDFVRIIQGFIDHTDANMYYNILAHPLNVAKTALYISHVTFADCVLIWRCYIICNKRFLVIFPALLMWVIAGASGYYVTWTLTKSASSPAAFLSASGWLTSFCSLTMCTNLYCTSVIVWRIYYTRRATASFQRNLSYVALIIVESGAIYTCSVLACLITYIIGSRGQFVALDSVTPLSGIAFSLVIIQIRFYSNFPQCSTAAGPATDMFKRYSKASSDLEMQNSSKAVPLRSLNILVTQRRDEGYPAESERLGLPSEKQESLDQLQMM</sequence>
<comment type="caution">
    <text evidence="3">The sequence shown here is derived from an EMBL/GenBank/DDBJ whole genome shotgun (WGS) entry which is preliminary data.</text>
</comment>
<dbReference type="Proteomes" id="UP001556367">
    <property type="component" value="Unassembled WGS sequence"/>
</dbReference>
<evidence type="ECO:0000256" key="1">
    <source>
        <dbReference type="SAM" id="MobiDB-lite"/>
    </source>
</evidence>
<feature type="transmembrane region" description="Helical" evidence="2">
    <location>
        <begin position="199"/>
        <end position="226"/>
    </location>
</feature>
<proteinExistence type="predicted"/>
<feature type="transmembrane region" description="Helical" evidence="2">
    <location>
        <begin position="97"/>
        <end position="115"/>
    </location>
</feature>
<evidence type="ECO:0000256" key="2">
    <source>
        <dbReference type="SAM" id="Phobius"/>
    </source>
</evidence>
<evidence type="ECO:0000313" key="3">
    <source>
        <dbReference type="EMBL" id="KAL0945799.1"/>
    </source>
</evidence>
<organism evidence="3 4">
    <name type="scientific">Hohenbuehelia grisea</name>
    <dbReference type="NCBI Taxonomy" id="104357"/>
    <lineage>
        <taxon>Eukaryota</taxon>
        <taxon>Fungi</taxon>
        <taxon>Dikarya</taxon>
        <taxon>Basidiomycota</taxon>
        <taxon>Agaricomycotina</taxon>
        <taxon>Agaricomycetes</taxon>
        <taxon>Agaricomycetidae</taxon>
        <taxon>Agaricales</taxon>
        <taxon>Pleurotineae</taxon>
        <taxon>Pleurotaceae</taxon>
        <taxon>Hohenbuehelia</taxon>
    </lineage>
</organism>
<accession>A0ABR3IR78</accession>
<dbReference type="EMBL" id="JASNQZ010000015">
    <property type="protein sequence ID" value="KAL0945799.1"/>
    <property type="molecule type" value="Genomic_DNA"/>
</dbReference>
<keyword evidence="4" id="KW-1185">Reference proteome</keyword>
<feature type="transmembrane region" description="Helical" evidence="2">
    <location>
        <begin position="162"/>
        <end position="187"/>
    </location>
</feature>
<feature type="transmembrane region" description="Helical" evidence="2">
    <location>
        <begin position="232"/>
        <end position="251"/>
    </location>
</feature>
<protein>
    <submittedName>
        <fullName evidence="3">Uncharacterized protein</fullName>
    </submittedName>
</protein>
<keyword evidence="2" id="KW-0472">Membrane</keyword>
<feature type="region of interest" description="Disordered" evidence="1">
    <location>
        <begin position="308"/>
        <end position="332"/>
    </location>
</feature>
<feature type="compositionally biased region" description="Basic and acidic residues" evidence="1">
    <location>
        <begin position="308"/>
        <end position="325"/>
    </location>
</feature>
<keyword evidence="2" id="KW-0812">Transmembrane</keyword>
<feature type="transmembrane region" description="Helical" evidence="2">
    <location>
        <begin position="12"/>
        <end position="35"/>
    </location>
</feature>
<keyword evidence="2" id="KW-1133">Transmembrane helix</keyword>
<feature type="transmembrane region" description="Helical" evidence="2">
    <location>
        <begin position="47"/>
        <end position="65"/>
    </location>
</feature>
<evidence type="ECO:0000313" key="4">
    <source>
        <dbReference type="Proteomes" id="UP001556367"/>
    </source>
</evidence>
<feature type="transmembrane region" description="Helical" evidence="2">
    <location>
        <begin position="122"/>
        <end position="142"/>
    </location>
</feature>
<reference evidence="4" key="1">
    <citation type="submission" date="2024-06" db="EMBL/GenBank/DDBJ databases">
        <title>Multi-omics analyses provide insights into the biosynthesis of the anticancer antibiotic pleurotin in Hohenbuehelia grisea.</title>
        <authorList>
            <person name="Weaver J.A."/>
            <person name="Alberti F."/>
        </authorList>
    </citation>
    <scope>NUCLEOTIDE SEQUENCE [LARGE SCALE GENOMIC DNA]</scope>
    <source>
        <strain evidence="4">T-177</strain>
    </source>
</reference>